<name>A0AA42CGM8_9PROT</name>
<dbReference type="Pfam" id="PF08401">
    <property type="entry name" value="ArdcN"/>
    <property type="match status" value="1"/>
</dbReference>
<dbReference type="Pfam" id="PF18974">
    <property type="entry name" value="DUF5710"/>
    <property type="match status" value="1"/>
</dbReference>
<dbReference type="Pfam" id="PF18818">
    <property type="entry name" value="MPTase-PolyVal"/>
    <property type="match status" value="1"/>
</dbReference>
<evidence type="ECO:0000259" key="5">
    <source>
        <dbReference type="Pfam" id="PF18974"/>
    </source>
</evidence>
<dbReference type="InterPro" id="IPR041459">
    <property type="entry name" value="MPTase-PolyVal"/>
</dbReference>
<protein>
    <submittedName>
        <fullName evidence="6">Zincin-like metallopeptidase domain-containing protein</fullName>
    </submittedName>
</protein>
<dbReference type="InterPro" id="IPR006171">
    <property type="entry name" value="TOPRIM_dom"/>
</dbReference>
<evidence type="ECO:0000259" key="3">
    <source>
        <dbReference type="Pfam" id="PF13362"/>
    </source>
</evidence>
<dbReference type="GO" id="GO:0003697">
    <property type="term" value="F:single-stranded DNA binding"/>
    <property type="evidence" value="ECO:0007669"/>
    <property type="project" value="InterPro"/>
</dbReference>
<sequence length="757" mass="83431">MANDYVEQVAGALVEQLKQGTAPWQKPWAPGERFMPYNPTTGNEYHGMNAVWLMSRAEPHGYADARWMTYRQAQDQNAQVRKGEKGTAIQFWKWQGLESVSDADGKPVLDESGEPVRRVVRYERPCVWAAVVFNAAQIDGLPPEPARPVPAEWERHKRADAILTRSGATIRHVPGDRAFYRLAEDAITLPERSQFRSGDRYYATALHELGHWTGHPSRLNRDMAHPFGSEGYAREELRAEIASLMLGERLGIGHDPGQHAAYVASWIRVLGSDPRELFRAAADAERIMRHIRAFEIEQERPGDRVQEPNALPSQGGSALLSGPNDIATAAPAVAEMRAPTRIREDHPAMQTSEDRTYLAVPYDEKDDAKALGAKWDPQAKAWYVPAGVDLEAFSPWLPARGQVHIAVDGDPREAFALALRESGLCIDGPPEMDGRMHRVPVDGDKGRERSGVYVAHLDGRPAGYIQNFRTGQRTTWKAPSRAAALDAQDRARMAAEVAQKRQERAAERERIYERTAQEVEAIWTTATPAQAHPYLADKGVAAHGLRQDAVGRLLVPVQDADGRLWSVQRIGPDGVKKFYEGGRAEGGHYVIGDLRPPGPVLIAEGYATTATLHKLSGMPAIAAFNAGNLVHVARTYRALYPDRVIYIAGDNDHGRAAQGKPNVGREKAEQAAAAIGGFTLLPSFAENDPGSDWNDLARSQGQDGARRQLLVAIAIAEREQQTREMAAGQAREQDHGQSRVIALAPDQGRTAEIELER</sequence>
<organism evidence="6 7">
    <name type="scientific">Limobrevibacterium gyesilva</name>
    <dbReference type="NCBI Taxonomy" id="2991712"/>
    <lineage>
        <taxon>Bacteria</taxon>
        <taxon>Pseudomonadati</taxon>
        <taxon>Pseudomonadota</taxon>
        <taxon>Alphaproteobacteria</taxon>
        <taxon>Acetobacterales</taxon>
        <taxon>Acetobacteraceae</taxon>
        <taxon>Limobrevibacterium</taxon>
    </lineage>
</organism>
<proteinExistence type="predicted"/>
<dbReference type="InterPro" id="IPR013610">
    <property type="entry name" value="ArdC_N"/>
</dbReference>
<evidence type="ECO:0000259" key="4">
    <source>
        <dbReference type="Pfam" id="PF18818"/>
    </source>
</evidence>
<reference evidence="6" key="1">
    <citation type="submission" date="2022-09" db="EMBL/GenBank/DDBJ databases">
        <title>Rhodovastum sp. nov. RN2-1 isolated from soil in Seongnam, South Korea.</title>
        <authorList>
            <person name="Le N.T."/>
        </authorList>
    </citation>
    <scope>NUCLEOTIDE SEQUENCE</scope>
    <source>
        <strain evidence="6">RN2-1</strain>
    </source>
</reference>
<feature type="domain" description="DUF5710" evidence="5">
    <location>
        <begin position="355"/>
        <end position="398"/>
    </location>
</feature>
<dbReference type="CDD" id="cd01029">
    <property type="entry name" value="TOPRIM_primases"/>
    <property type="match status" value="1"/>
</dbReference>
<dbReference type="EMBL" id="JAPDNT010000017">
    <property type="protein sequence ID" value="MCW3476236.1"/>
    <property type="molecule type" value="Genomic_DNA"/>
</dbReference>
<feature type="region of interest" description="Disordered" evidence="1">
    <location>
        <begin position="299"/>
        <end position="322"/>
    </location>
</feature>
<dbReference type="Pfam" id="PF13362">
    <property type="entry name" value="Toprim_3"/>
    <property type="match status" value="1"/>
</dbReference>
<dbReference type="InterPro" id="IPR043764">
    <property type="entry name" value="DUF5710"/>
</dbReference>
<dbReference type="RefSeq" id="WP_264715003.1">
    <property type="nucleotide sequence ID" value="NZ_JAPDNT010000017.1"/>
</dbReference>
<feature type="domain" description="Toprim" evidence="3">
    <location>
        <begin position="600"/>
        <end position="703"/>
    </location>
</feature>
<feature type="domain" description="Polyvalent protein metallopeptidase" evidence="4">
    <location>
        <begin position="158"/>
        <end position="282"/>
    </location>
</feature>
<reference evidence="6" key="2">
    <citation type="submission" date="2022-10" db="EMBL/GenBank/DDBJ databases">
        <authorList>
            <person name="Trinh H.N."/>
        </authorList>
    </citation>
    <scope>NUCLEOTIDE SEQUENCE</scope>
    <source>
        <strain evidence="6">RN2-1</strain>
    </source>
</reference>
<feature type="region of interest" description="Disordered" evidence="1">
    <location>
        <begin position="721"/>
        <end position="757"/>
    </location>
</feature>
<feature type="domain" description="N-terminal" evidence="2">
    <location>
        <begin position="4"/>
        <end position="122"/>
    </location>
</feature>
<evidence type="ECO:0000259" key="2">
    <source>
        <dbReference type="Pfam" id="PF08401"/>
    </source>
</evidence>
<keyword evidence="7" id="KW-1185">Reference proteome</keyword>
<dbReference type="AlphaFoldDB" id="A0AA42CGM8"/>
<accession>A0AA42CGM8</accession>
<comment type="caution">
    <text evidence="6">The sequence shown here is derived from an EMBL/GenBank/DDBJ whole genome shotgun (WGS) entry which is preliminary data.</text>
</comment>
<gene>
    <name evidence="6" type="ORF">OL599_16790</name>
</gene>
<evidence type="ECO:0000313" key="6">
    <source>
        <dbReference type="EMBL" id="MCW3476236.1"/>
    </source>
</evidence>
<evidence type="ECO:0000256" key="1">
    <source>
        <dbReference type="SAM" id="MobiDB-lite"/>
    </source>
</evidence>
<dbReference type="Proteomes" id="UP001165679">
    <property type="component" value="Unassembled WGS sequence"/>
</dbReference>
<evidence type="ECO:0000313" key="7">
    <source>
        <dbReference type="Proteomes" id="UP001165679"/>
    </source>
</evidence>
<dbReference type="InterPro" id="IPR034154">
    <property type="entry name" value="TOPRIM_DnaG/twinkle"/>
</dbReference>